<evidence type="ECO:0000313" key="1">
    <source>
        <dbReference type="EMBL" id="PXW58261.1"/>
    </source>
</evidence>
<organism evidence="1 2">
    <name type="scientific">Chelatococcus asaccharovorans</name>
    <dbReference type="NCBI Taxonomy" id="28210"/>
    <lineage>
        <taxon>Bacteria</taxon>
        <taxon>Pseudomonadati</taxon>
        <taxon>Pseudomonadota</taxon>
        <taxon>Alphaproteobacteria</taxon>
        <taxon>Hyphomicrobiales</taxon>
        <taxon>Chelatococcaceae</taxon>
        <taxon>Chelatococcus</taxon>
    </lineage>
</organism>
<dbReference type="EMBL" id="QJJK01000006">
    <property type="protein sequence ID" value="PXW58261.1"/>
    <property type="molecule type" value="Genomic_DNA"/>
</dbReference>
<keyword evidence="2" id="KW-1185">Reference proteome</keyword>
<dbReference type="AlphaFoldDB" id="A0A2V3U5L5"/>
<dbReference type="RefSeq" id="WP_110375600.1">
    <property type="nucleotide sequence ID" value="NZ_CAKNFM010000006.1"/>
</dbReference>
<sequence length="70" mass="7930">MANISLPSSITTSSGSYGLRWVAWLELCLSRSVERRRLRQLDETALKDIGLSQVDAEREAARWPWDGPAR</sequence>
<accession>A0A2V3U5L5</accession>
<dbReference type="OrthoDB" id="8399238at2"/>
<evidence type="ECO:0000313" key="2">
    <source>
        <dbReference type="Proteomes" id="UP000248021"/>
    </source>
</evidence>
<proteinExistence type="predicted"/>
<reference evidence="1 2" key="1">
    <citation type="submission" date="2018-05" db="EMBL/GenBank/DDBJ databases">
        <title>Genomic Encyclopedia of Type Strains, Phase IV (KMG-IV): sequencing the most valuable type-strain genomes for metagenomic binning, comparative biology and taxonomic classification.</title>
        <authorList>
            <person name="Goeker M."/>
        </authorList>
    </citation>
    <scope>NUCLEOTIDE SEQUENCE [LARGE SCALE GENOMIC DNA]</scope>
    <source>
        <strain evidence="1 2">DSM 6462</strain>
    </source>
</reference>
<gene>
    <name evidence="1" type="ORF">C7450_106443</name>
</gene>
<dbReference type="Proteomes" id="UP000248021">
    <property type="component" value="Unassembled WGS sequence"/>
</dbReference>
<protein>
    <submittedName>
        <fullName evidence="1">Uncharacterized protein DUF1127</fullName>
    </submittedName>
</protein>
<name>A0A2V3U5L5_9HYPH</name>
<comment type="caution">
    <text evidence="1">The sequence shown here is derived from an EMBL/GenBank/DDBJ whole genome shotgun (WGS) entry which is preliminary data.</text>
</comment>